<sequence>MIYLITALLLAAAGQITVKKSAGFRRWIPSLLSFLLFGLCIYFLTVAVQYMEVGIAYAIWSGASIVSTTIIGILLFNETASRRKLFYIGLILIGVIIL</sequence>
<evidence type="ECO:0000256" key="4">
    <source>
        <dbReference type="ARBA" id="ARBA00022692"/>
    </source>
</evidence>
<proteinExistence type="inferred from homology"/>
<keyword evidence="2" id="KW-0813">Transport</keyword>
<dbReference type="InterPro" id="IPR045324">
    <property type="entry name" value="Small_multidrug_res"/>
</dbReference>
<dbReference type="PANTHER" id="PTHR30561">
    <property type="entry name" value="SMR FAMILY PROTON-DEPENDENT DRUG EFFLUX TRANSPORTER SUGE"/>
    <property type="match status" value="1"/>
</dbReference>
<evidence type="ECO:0000256" key="3">
    <source>
        <dbReference type="ARBA" id="ARBA00022475"/>
    </source>
</evidence>
<dbReference type="InterPro" id="IPR037185">
    <property type="entry name" value="EmrE-like"/>
</dbReference>
<gene>
    <name evidence="9" type="ORF">MUN89_20505</name>
</gene>
<dbReference type="InterPro" id="IPR000390">
    <property type="entry name" value="Small_drug/metabolite_transptr"/>
</dbReference>
<dbReference type="EMBL" id="CP095073">
    <property type="protein sequence ID" value="UOQ44207.1"/>
    <property type="molecule type" value="Genomic_DNA"/>
</dbReference>
<evidence type="ECO:0000256" key="1">
    <source>
        <dbReference type="ARBA" id="ARBA00004651"/>
    </source>
</evidence>
<evidence type="ECO:0000313" key="10">
    <source>
        <dbReference type="Proteomes" id="UP000831787"/>
    </source>
</evidence>
<name>A0ABY4EKX7_9BACI</name>
<reference evidence="9 10" key="1">
    <citation type="submission" date="2022-04" db="EMBL/GenBank/DDBJ databases">
        <title>Halobacillus sp. isolated from saltern.</title>
        <authorList>
            <person name="Won M."/>
            <person name="Lee C.-M."/>
            <person name="Woen H.-Y."/>
            <person name="Kwon S.-W."/>
        </authorList>
    </citation>
    <scope>NUCLEOTIDE SEQUENCE [LARGE SCALE GENOMIC DNA]</scope>
    <source>
        <strain evidence="9 10">SSBR10-3</strain>
    </source>
</reference>
<comment type="similarity">
    <text evidence="7">Belongs to the drug/metabolite transporter (DMT) superfamily. Small multidrug resistance (SMR) (TC 2.A.7.1) family.</text>
</comment>
<feature type="transmembrane region" description="Helical" evidence="8">
    <location>
        <begin position="55"/>
        <end position="76"/>
    </location>
</feature>
<evidence type="ECO:0000256" key="7">
    <source>
        <dbReference type="RuleBase" id="RU003942"/>
    </source>
</evidence>
<evidence type="ECO:0000313" key="9">
    <source>
        <dbReference type="EMBL" id="UOQ44207.1"/>
    </source>
</evidence>
<dbReference type="Pfam" id="PF00893">
    <property type="entry name" value="Multi_Drug_Res"/>
    <property type="match status" value="1"/>
</dbReference>
<evidence type="ECO:0000256" key="8">
    <source>
        <dbReference type="SAM" id="Phobius"/>
    </source>
</evidence>
<keyword evidence="4 7" id="KW-0812">Transmembrane</keyword>
<dbReference type="SUPFAM" id="SSF103481">
    <property type="entry name" value="Multidrug resistance efflux transporter EmrE"/>
    <property type="match status" value="1"/>
</dbReference>
<evidence type="ECO:0000256" key="2">
    <source>
        <dbReference type="ARBA" id="ARBA00022448"/>
    </source>
</evidence>
<protein>
    <submittedName>
        <fullName evidence="9">SMR family transporter</fullName>
    </submittedName>
</protein>
<dbReference type="Gene3D" id="1.10.3730.20">
    <property type="match status" value="1"/>
</dbReference>
<evidence type="ECO:0000256" key="6">
    <source>
        <dbReference type="ARBA" id="ARBA00023136"/>
    </source>
</evidence>
<dbReference type="RefSeq" id="WP_244709980.1">
    <property type="nucleotide sequence ID" value="NZ_CP095073.1"/>
</dbReference>
<dbReference type="PANTHER" id="PTHR30561:SF1">
    <property type="entry name" value="MULTIDRUG TRANSPORTER EMRE"/>
    <property type="match status" value="1"/>
</dbReference>
<accession>A0ABY4EKX7</accession>
<dbReference type="Proteomes" id="UP000831787">
    <property type="component" value="Chromosome"/>
</dbReference>
<keyword evidence="3" id="KW-1003">Cell membrane</keyword>
<comment type="subcellular location">
    <subcellularLocation>
        <location evidence="1 7">Cell membrane</location>
        <topology evidence="1 7">Multi-pass membrane protein</topology>
    </subcellularLocation>
</comment>
<feature type="transmembrane region" description="Helical" evidence="8">
    <location>
        <begin position="30"/>
        <end position="48"/>
    </location>
</feature>
<keyword evidence="6 8" id="KW-0472">Membrane</keyword>
<evidence type="ECO:0000256" key="5">
    <source>
        <dbReference type="ARBA" id="ARBA00022989"/>
    </source>
</evidence>
<keyword evidence="5 8" id="KW-1133">Transmembrane helix</keyword>
<organism evidence="9 10">
    <name type="scientific">Halobacillus salinarum</name>
    <dbReference type="NCBI Taxonomy" id="2932257"/>
    <lineage>
        <taxon>Bacteria</taxon>
        <taxon>Bacillati</taxon>
        <taxon>Bacillota</taxon>
        <taxon>Bacilli</taxon>
        <taxon>Bacillales</taxon>
        <taxon>Bacillaceae</taxon>
        <taxon>Halobacillus</taxon>
    </lineage>
</organism>
<keyword evidence="10" id="KW-1185">Reference proteome</keyword>